<reference evidence="2 3" key="2">
    <citation type="submission" date="2018-11" db="EMBL/GenBank/DDBJ databases">
        <authorList>
            <consortium name="Pathogen Informatics"/>
        </authorList>
    </citation>
    <scope>NUCLEOTIDE SEQUENCE [LARGE SCALE GENOMIC DNA]</scope>
</reference>
<protein>
    <submittedName>
        <fullName evidence="4">Neural proliferation differentiation and control protein 1</fullName>
    </submittedName>
</protein>
<dbReference type="AlphaFoldDB" id="A0A0R3WB65"/>
<accession>A0A0R3WB65</accession>
<keyword evidence="3" id="KW-1185">Reference proteome</keyword>
<keyword evidence="1" id="KW-0812">Transmembrane</keyword>
<dbReference type="OrthoDB" id="6274127at2759"/>
<dbReference type="Proteomes" id="UP000282613">
    <property type="component" value="Unassembled WGS sequence"/>
</dbReference>
<dbReference type="WBParaSite" id="TASK_0000785501-mRNA-1">
    <property type="protein sequence ID" value="TASK_0000785501-mRNA-1"/>
    <property type="gene ID" value="TASK_0000785501"/>
</dbReference>
<organism evidence="4">
    <name type="scientific">Taenia asiatica</name>
    <name type="common">Asian tapeworm</name>
    <dbReference type="NCBI Taxonomy" id="60517"/>
    <lineage>
        <taxon>Eukaryota</taxon>
        <taxon>Metazoa</taxon>
        <taxon>Spiralia</taxon>
        <taxon>Lophotrochozoa</taxon>
        <taxon>Platyhelminthes</taxon>
        <taxon>Cestoda</taxon>
        <taxon>Eucestoda</taxon>
        <taxon>Cyclophyllidea</taxon>
        <taxon>Taeniidae</taxon>
        <taxon>Taenia</taxon>
    </lineage>
</organism>
<keyword evidence="1" id="KW-0472">Membrane</keyword>
<evidence type="ECO:0000313" key="2">
    <source>
        <dbReference type="EMBL" id="VDK39128.1"/>
    </source>
</evidence>
<sequence>MNCLDPAELPTIQPFDVDTFEDVDRLGNKLDSQAMQICGFHPKAAKPVSVEEQELAWEQCSAVYKVILAAIIGTVIVVHFAFLLYALWDAARRACIKQTHLRTQKADEVGEDEIPLTYTPDYVWYARGGKVPLKGLTQEDFIDFERYAHFVYAQSHESW</sequence>
<gene>
    <name evidence="2" type="ORF">TASK_LOCUS7856</name>
</gene>
<reference evidence="4" key="1">
    <citation type="submission" date="2017-02" db="UniProtKB">
        <authorList>
            <consortium name="WormBaseParasite"/>
        </authorList>
    </citation>
    <scope>IDENTIFICATION</scope>
</reference>
<feature type="transmembrane region" description="Helical" evidence="1">
    <location>
        <begin position="66"/>
        <end position="88"/>
    </location>
</feature>
<dbReference type="EMBL" id="UYRS01018685">
    <property type="protein sequence ID" value="VDK39128.1"/>
    <property type="molecule type" value="Genomic_DNA"/>
</dbReference>
<keyword evidence="1" id="KW-1133">Transmembrane helix</keyword>
<evidence type="ECO:0000313" key="4">
    <source>
        <dbReference type="WBParaSite" id="TASK_0000785501-mRNA-1"/>
    </source>
</evidence>
<evidence type="ECO:0000313" key="3">
    <source>
        <dbReference type="Proteomes" id="UP000282613"/>
    </source>
</evidence>
<name>A0A0R3WB65_TAEAS</name>
<proteinExistence type="predicted"/>
<evidence type="ECO:0000256" key="1">
    <source>
        <dbReference type="SAM" id="Phobius"/>
    </source>
</evidence>